<evidence type="ECO:0000256" key="3">
    <source>
        <dbReference type="ARBA" id="ARBA00022603"/>
    </source>
</evidence>
<dbReference type="Gene3D" id="3.30.2300.20">
    <property type="match status" value="1"/>
</dbReference>
<dbReference type="PANTHER" id="PTHR37524:SF2">
    <property type="entry name" value="RIBOSOMAL RNA METHYLTRANSFERASE FTSJ DOMAIN-CONTAINING PROTEIN"/>
    <property type="match status" value="1"/>
</dbReference>
<dbReference type="GO" id="GO:0008168">
    <property type="term" value="F:methyltransferase activity"/>
    <property type="evidence" value="ECO:0007669"/>
    <property type="project" value="UniProtKB-KW"/>
</dbReference>
<protein>
    <submittedName>
        <fullName evidence="9">23S rRNA (Cytidine(2498)-2'-O)-methyltransferase RlmM</fullName>
        <ecNumber evidence="9">2.1.1.186</ecNumber>
    </submittedName>
</protein>
<keyword evidence="3 9" id="KW-0489">Methyltransferase</keyword>
<accession>A0ABU2ZNY5</accession>
<keyword evidence="10" id="KW-1185">Reference proteome</keyword>
<keyword evidence="5" id="KW-0949">S-adenosyl-L-methionine</keyword>
<comment type="caution">
    <text evidence="9">The sequence shown here is derived from an EMBL/GenBank/DDBJ whole genome shotgun (WGS) entry which is preliminary data.</text>
</comment>
<evidence type="ECO:0000313" key="9">
    <source>
        <dbReference type="EMBL" id="MDT0594110.1"/>
    </source>
</evidence>
<evidence type="ECO:0000256" key="4">
    <source>
        <dbReference type="ARBA" id="ARBA00022679"/>
    </source>
</evidence>
<evidence type="ECO:0000256" key="5">
    <source>
        <dbReference type="ARBA" id="ARBA00022691"/>
    </source>
</evidence>
<dbReference type="GO" id="GO:0032259">
    <property type="term" value="P:methylation"/>
    <property type="evidence" value="ECO:0007669"/>
    <property type="project" value="UniProtKB-KW"/>
</dbReference>
<dbReference type="Pfam" id="PF21239">
    <property type="entry name" value="RLMM_N"/>
    <property type="match status" value="1"/>
</dbReference>
<dbReference type="Pfam" id="PF18125">
    <property type="entry name" value="RlmM_FDX"/>
    <property type="match status" value="1"/>
</dbReference>
<evidence type="ECO:0000259" key="6">
    <source>
        <dbReference type="Pfam" id="PF01728"/>
    </source>
</evidence>
<dbReference type="InterPro" id="IPR040739">
    <property type="entry name" value="RlmM_FDX"/>
</dbReference>
<dbReference type="PIRSF" id="PIRSF028774">
    <property type="entry name" value="UCP028774"/>
    <property type="match status" value="1"/>
</dbReference>
<dbReference type="RefSeq" id="WP_311367595.1">
    <property type="nucleotide sequence ID" value="NZ_JAVRHX010000001.1"/>
</dbReference>
<feature type="domain" description="Ribosomal RNA methyltransferase FtsJ" evidence="6">
    <location>
        <begin position="197"/>
        <end position="291"/>
    </location>
</feature>
<dbReference type="InterPro" id="IPR011224">
    <property type="entry name" value="rRNA_MeTrfase_M"/>
</dbReference>
<evidence type="ECO:0000259" key="8">
    <source>
        <dbReference type="Pfam" id="PF21239"/>
    </source>
</evidence>
<dbReference type="EC" id="2.1.1.186" evidence="9"/>
<feature type="domain" description="RlmM ferredoxin-like" evidence="7">
    <location>
        <begin position="2"/>
        <end position="79"/>
    </location>
</feature>
<dbReference type="Gene3D" id="3.40.50.150">
    <property type="entry name" value="Vaccinia Virus protein VP39"/>
    <property type="match status" value="1"/>
</dbReference>
<reference evidence="9 10" key="1">
    <citation type="submission" date="2023-09" db="EMBL/GenBank/DDBJ databases">
        <authorList>
            <person name="Rey-Velasco X."/>
        </authorList>
    </citation>
    <scope>NUCLEOTIDE SEQUENCE [LARGE SCALE GENOMIC DNA]</scope>
    <source>
        <strain evidence="9 10">P117</strain>
    </source>
</reference>
<dbReference type="Pfam" id="PF01728">
    <property type="entry name" value="FtsJ"/>
    <property type="match status" value="1"/>
</dbReference>
<proteinExistence type="predicted"/>
<evidence type="ECO:0000256" key="2">
    <source>
        <dbReference type="ARBA" id="ARBA00022552"/>
    </source>
</evidence>
<sequence length="377" mass="43013">MELIFYCRSGYEADLLAELQDKLAINNHYGYGKFNKNDALVRFHLNKQNPDHIQSINEITRLNAKLPKFSELIFARQKLFLLSDIAFKTDNRVAEILAYLQMACPKQSFSEVFVEYAENEKNKKIAKFCKKFLVPLRTALRKLNLLTPIGNDTKSSVRLHAIFETSANCTLAISIVNDSSSNPMGIKRLKMPQEAPSRSTLKLEEALLLFFSQNQQTALFTKGMRAVDLGACPGGWTYQLIKRNIIVEAVDHGEIAENLLQTGLVEYYSQDGFLYEPQQGNVDWLVCDMLEQPSRVADLMLKWLVSRKANAAIFNLKLPMAKRYKVVSVILQNIKNTLSTHFEEYHFAAKQLYHNRDEISIVIITNTQLLKALAKPN</sequence>
<dbReference type="InterPro" id="IPR002877">
    <property type="entry name" value="RNA_MeTrfase_FtsJ_dom"/>
</dbReference>
<gene>
    <name evidence="9" type="primary">rlmM</name>
    <name evidence="9" type="ORF">RM552_04565</name>
</gene>
<organism evidence="9 10">
    <name type="scientific">Glaciecola petra</name>
    <dbReference type="NCBI Taxonomy" id="3075602"/>
    <lineage>
        <taxon>Bacteria</taxon>
        <taxon>Pseudomonadati</taxon>
        <taxon>Pseudomonadota</taxon>
        <taxon>Gammaproteobacteria</taxon>
        <taxon>Alteromonadales</taxon>
        <taxon>Alteromonadaceae</taxon>
        <taxon>Glaciecola</taxon>
    </lineage>
</organism>
<dbReference type="PANTHER" id="PTHR37524">
    <property type="entry name" value="RIBOSOMAL RNA LARGE SUBUNIT METHYLTRANSFERASE M"/>
    <property type="match status" value="1"/>
</dbReference>
<keyword evidence="2" id="KW-0698">rRNA processing</keyword>
<dbReference type="SUPFAM" id="SSF53335">
    <property type="entry name" value="S-adenosyl-L-methionine-dependent methyltransferases"/>
    <property type="match status" value="1"/>
</dbReference>
<dbReference type="NCBIfam" id="NF008734">
    <property type="entry name" value="PRK11760.1"/>
    <property type="match status" value="1"/>
</dbReference>
<evidence type="ECO:0000259" key="7">
    <source>
        <dbReference type="Pfam" id="PF18125"/>
    </source>
</evidence>
<feature type="domain" description="Ribosomal RNA large subunit methyltransferase M THUMP-like" evidence="8">
    <location>
        <begin position="92"/>
        <end position="174"/>
    </location>
</feature>
<dbReference type="Gene3D" id="3.30.70.2810">
    <property type="match status" value="1"/>
</dbReference>
<keyword evidence="1" id="KW-0963">Cytoplasm</keyword>
<keyword evidence="4 9" id="KW-0808">Transferase</keyword>
<dbReference type="InterPro" id="IPR029063">
    <property type="entry name" value="SAM-dependent_MTases_sf"/>
</dbReference>
<evidence type="ECO:0000256" key="1">
    <source>
        <dbReference type="ARBA" id="ARBA00022490"/>
    </source>
</evidence>
<name>A0ABU2ZNY5_9ALTE</name>
<dbReference type="EMBL" id="JAVRHX010000001">
    <property type="protein sequence ID" value="MDT0594110.1"/>
    <property type="molecule type" value="Genomic_DNA"/>
</dbReference>
<dbReference type="InterPro" id="IPR048646">
    <property type="entry name" value="RlmM_THUMP-like"/>
</dbReference>
<dbReference type="Proteomes" id="UP001253545">
    <property type="component" value="Unassembled WGS sequence"/>
</dbReference>
<evidence type="ECO:0000313" key="10">
    <source>
        <dbReference type="Proteomes" id="UP001253545"/>
    </source>
</evidence>